<organism evidence="9 10">
    <name type="scientific">Paenibacillus soyae</name>
    <dbReference type="NCBI Taxonomy" id="2969249"/>
    <lineage>
        <taxon>Bacteria</taxon>
        <taxon>Bacillati</taxon>
        <taxon>Bacillota</taxon>
        <taxon>Bacilli</taxon>
        <taxon>Bacillales</taxon>
        <taxon>Paenibacillaceae</taxon>
        <taxon>Paenibacillus</taxon>
    </lineage>
</organism>
<evidence type="ECO:0000256" key="3">
    <source>
        <dbReference type="ARBA" id="ARBA00022475"/>
    </source>
</evidence>
<keyword evidence="5 7" id="KW-1133">Transmembrane helix</keyword>
<dbReference type="Gene3D" id="1.10.3720.10">
    <property type="entry name" value="MetI-like"/>
    <property type="match status" value="1"/>
</dbReference>
<feature type="transmembrane region" description="Helical" evidence="7">
    <location>
        <begin position="87"/>
        <end position="108"/>
    </location>
</feature>
<comment type="caution">
    <text evidence="9">The sequence shown here is derived from an EMBL/GenBank/DDBJ whole genome shotgun (WGS) entry which is preliminary data.</text>
</comment>
<evidence type="ECO:0000256" key="6">
    <source>
        <dbReference type="ARBA" id="ARBA00023136"/>
    </source>
</evidence>
<keyword evidence="6 7" id="KW-0472">Membrane</keyword>
<proteinExistence type="inferred from homology"/>
<dbReference type="GO" id="GO:0005886">
    <property type="term" value="C:plasma membrane"/>
    <property type="evidence" value="ECO:0007669"/>
    <property type="project" value="UniProtKB-SubCell"/>
</dbReference>
<evidence type="ECO:0000259" key="8">
    <source>
        <dbReference type="PROSITE" id="PS50928"/>
    </source>
</evidence>
<dbReference type="PROSITE" id="PS50928">
    <property type="entry name" value="ABC_TM1"/>
    <property type="match status" value="1"/>
</dbReference>
<dbReference type="SUPFAM" id="SSF161098">
    <property type="entry name" value="MetI-like"/>
    <property type="match status" value="1"/>
</dbReference>
<keyword evidence="3" id="KW-1003">Cell membrane</keyword>
<reference evidence="9" key="1">
    <citation type="submission" date="2022-08" db="EMBL/GenBank/DDBJ databases">
        <title>The genomic sequence of strain Paenibacillus sp. SCIV0701.</title>
        <authorList>
            <person name="Zhao H."/>
        </authorList>
    </citation>
    <scope>NUCLEOTIDE SEQUENCE</scope>
    <source>
        <strain evidence="9">SCIV0701</strain>
    </source>
</reference>
<dbReference type="InterPro" id="IPR050809">
    <property type="entry name" value="UgpAE/MalFG_permease"/>
</dbReference>
<dbReference type="EMBL" id="JANIPJ010000008">
    <property type="protein sequence ID" value="MCR2804778.1"/>
    <property type="molecule type" value="Genomic_DNA"/>
</dbReference>
<feature type="domain" description="ABC transmembrane type-1" evidence="8">
    <location>
        <begin position="79"/>
        <end position="294"/>
    </location>
</feature>
<feature type="transmembrane region" description="Helical" evidence="7">
    <location>
        <begin position="120"/>
        <end position="139"/>
    </location>
</feature>
<dbReference type="PANTHER" id="PTHR43227:SF11">
    <property type="entry name" value="BLL4140 PROTEIN"/>
    <property type="match status" value="1"/>
</dbReference>
<protein>
    <submittedName>
        <fullName evidence="9">ABC transporter permease subunit</fullName>
    </submittedName>
</protein>
<dbReference type="CDD" id="cd06261">
    <property type="entry name" value="TM_PBP2"/>
    <property type="match status" value="1"/>
</dbReference>
<comment type="similarity">
    <text evidence="7">Belongs to the binding-protein-dependent transport system permease family.</text>
</comment>
<dbReference type="PANTHER" id="PTHR43227">
    <property type="entry name" value="BLL4140 PROTEIN"/>
    <property type="match status" value="1"/>
</dbReference>
<feature type="transmembrane region" description="Helical" evidence="7">
    <location>
        <begin position="273"/>
        <end position="294"/>
    </location>
</feature>
<sequence length="307" mass="34558">MKRGTPLKQRASRLLKSYQLYLFVLPAVLYYVLFHYVPLYGIQIAFKNFLAFKGIAGSPWVGLEHFERFFRSFEFTKIILNTIKLSVLQLVVGFPAPIILALMLNQLMHKRFKKFVQTVIYAPHFISTVVIAGMLFLFLSPDTGMVNKLIGLFGGEPVFFMGDPDWFRPVYVLSEIWQNTGWGTIIYLAALTTISPELHESAVVDGANKFQRILHIDIPGIMPTAVILLILSTGNIMSLGFEKVYLLQTPLNLPSSEIISTYVYKTGLVGAQYSFSTAVGLFNSIINFIILITVNQIAKKASNTSLW</sequence>
<name>A0A9X2MMS3_9BACL</name>
<evidence type="ECO:0000313" key="9">
    <source>
        <dbReference type="EMBL" id="MCR2804778.1"/>
    </source>
</evidence>
<evidence type="ECO:0000256" key="7">
    <source>
        <dbReference type="RuleBase" id="RU363032"/>
    </source>
</evidence>
<feature type="transmembrane region" description="Helical" evidence="7">
    <location>
        <begin position="218"/>
        <end position="241"/>
    </location>
</feature>
<evidence type="ECO:0000256" key="5">
    <source>
        <dbReference type="ARBA" id="ARBA00022989"/>
    </source>
</evidence>
<dbReference type="GO" id="GO:0055085">
    <property type="term" value="P:transmembrane transport"/>
    <property type="evidence" value="ECO:0007669"/>
    <property type="project" value="InterPro"/>
</dbReference>
<feature type="transmembrane region" description="Helical" evidence="7">
    <location>
        <begin position="20"/>
        <end position="37"/>
    </location>
</feature>
<evidence type="ECO:0000256" key="1">
    <source>
        <dbReference type="ARBA" id="ARBA00004651"/>
    </source>
</evidence>
<evidence type="ECO:0000256" key="4">
    <source>
        <dbReference type="ARBA" id="ARBA00022692"/>
    </source>
</evidence>
<dbReference type="InterPro" id="IPR000515">
    <property type="entry name" value="MetI-like"/>
</dbReference>
<comment type="subcellular location">
    <subcellularLocation>
        <location evidence="1 7">Cell membrane</location>
        <topology evidence="1 7">Multi-pass membrane protein</topology>
    </subcellularLocation>
</comment>
<dbReference type="Proteomes" id="UP001141950">
    <property type="component" value="Unassembled WGS sequence"/>
</dbReference>
<dbReference type="InterPro" id="IPR035906">
    <property type="entry name" value="MetI-like_sf"/>
</dbReference>
<gene>
    <name evidence="9" type="ORF">NQZ67_12895</name>
</gene>
<dbReference type="Pfam" id="PF00528">
    <property type="entry name" value="BPD_transp_1"/>
    <property type="match status" value="1"/>
</dbReference>
<keyword evidence="2 7" id="KW-0813">Transport</keyword>
<accession>A0A9X2MMS3</accession>
<keyword evidence="10" id="KW-1185">Reference proteome</keyword>
<dbReference type="AlphaFoldDB" id="A0A9X2MMS3"/>
<keyword evidence="4 7" id="KW-0812">Transmembrane</keyword>
<evidence type="ECO:0000313" key="10">
    <source>
        <dbReference type="Proteomes" id="UP001141950"/>
    </source>
</evidence>
<evidence type="ECO:0000256" key="2">
    <source>
        <dbReference type="ARBA" id="ARBA00022448"/>
    </source>
</evidence>